<feature type="non-terminal residue" evidence="2">
    <location>
        <position position="231"/>
    </location>
</feature>
<dbReference type="Proteomes" id="UP000567293">
    <property type="component" value="Unassembled WGS sequence"/>
</dbReference>
<dbReference type="Gene3D" id="3.40.50.720">
    <property type="entry name" value="NAD(P)-binding Rossmann-like Domain"/>
    <property type="match status" value="1"/>
</dbReference>
<dbReference type="AlphaFoldDB" id="A0A7V8NT07"/>
<dbReference type="Pfam" id="PF01408">
    <property type="entry name" value="GFO_IDH_MocA"/>
    <property type="match status" value="1"/>
</dbReference>
<dbReference type="InterPro" id="IPR050463">
    <property type="entry name" value="Gfo/Idh/MocA_oxidrdct_glycsds"/>
</dbReference>
<comment type="caution">
    <text evidence="2">The sequence shown here is derived from an EMBL/GenBank/DDBJ whole genome shotgun (WGS) entry which is preliminary data.</text>
</comment>
<feature type="domain" description="Gfo/Idh/MocA-like oxidoreductase N-terminal" evidence="1">
    <location>
        <begin position="35"/>
        <end position="153"/>
    </location>
</feature>
<organism evidence="2 3">
    <name type="scientific">Candidatus Acidiferrum panamense</name>
    <dbReference type="NCBI Taxonomy" id="2741543"/>
    <lineage>
        <taxon>Bacteria</taxon>
        <taxon>Pseudomonadati</taxon>
        <taxon>Acidobacteriota</taxon>
        <taxon>Terriglobia</taxon>
        <taxon>Candidatus Acidiferrales</taxon>
        <taxon>Candidatus Acidiferrum</taxon>
    </lineage>
</organism>
<sequence length="231" mass="25636">MTTNTRREFLKQAAIGAAALAAYPPPSVLGANDRVRIGMIGVGGRGEDLLKQVLEVPNAQLVAIADVYSRRRDAAKPMAPGIQTMDDYRRLLDMKDIDGVIVASPLHIHARHFVDTINAGKDLYCEKTMTWSIPEADECLATAKKSDRVVQIGLQHESSGSLADARKWIKDGLAGRITQVQSWMSRNTPHGKGQWVRPVPSDCTAQNVDWKAFLNGRPDRGFDPYKFINWR</sequence>
<accession>A0A7V8NT07</accession>
<protein>
    <submittedName>
        <fullName evidence="2">Gfo/Idh/MocA family oxidoreductase</fullName>
    </submittedName>
</protein>
<keyword evidence="3" id="KW-1185">Reference proteome</keyword>
<dbReference type="NCBIfam" id="TIGR01409">
    <property type="entry name" value="TAT_signal_seq"/>
    <property type="match status" value="1"/>
</dbReference>
<dbReference type="PANTHER" id="PTHR43818:SF5">
    <property type="entry name" value="OXIDOREDUCTASE FAMILY PROTEIN"/>
    <property type="match status" value="1"/>
</dbReference>
<dbReference type="PANTHER" id="PTHR43818">
    <property type="entry name" value="BCDNA.GH03377"/>
    <property type="match status" value="1"/>
</dbReference>
<gene>
    <name evidence="2" type="ORF">HRJ53_18220</name>
</gene>
<dbReference type="GO" id="GO:0000166">
    <property type="term" value="F:nucleotide binding"/>
    <property type="evidence" value="ECO:0007669"/>
    <property type="project" value="InterPro"/>
</dbReference>
<dbReference type="EMBL" id="JACDQQ010001745">
    <property type="protein sequence ID" value="MBA0086921.1"/>
    <property type="molecule type" value="Genomic_DNA"/>
</dbReference>
<dbReference type="InterPro" id="IPR000683">
    <property type="entry name" value="Gfo/Idh/MocA-like_OxRdtase_N"/>
</dbReference>
<evidence type="ECO:0000259" key="1">
    <source>
        <dbReference type="Pfam" id="PF01408"/>
    </source>
</evidence>
<dbReference type="InterPro" id="IPR019546">
    <property type="entry name" value="TAT_signal_bac_arc"/>
</dbReference>
<reference evidence="2" key="1">
    <citation type="submission" date="2020-06" db="EMBL/GenBank/DDBJ databases">
        <title>Legume-microbial interactions unlock mineral nutrients during tropical forest succession.</title>
        <authorList>
            <person name="Epihov D.Z."/>
        </authorList>
    </citation>
    <scope>NUCLEOTIDE SEQUENCE [LARGE SCALE GENOMIC DNA]</scope>
    <source>
        <strain evidence="2">Pan2503</strain>
    </source>
</reference>
<evidence type="ECO:0000313" key="2">
    <source>
        <dbReference type="EMBL" id="MBA0086921.1"/>
    </source>
</evidence>
<proteinExistence type="predicted"/>
<dbReference type="PROSITE" id="PS51318">
    <property type="entry name" value="TAT"/>
    <property type="match status" value="1"/>
</dbReference>
<dbReference type="InterPro" id="IPR036291">
    <property type="entry name" value="NAD(P)-bd_dom_sf"/>
</dbReference>
<dbReference type="InterPro" id="IPR006311">
    <property type="entry name" value="TAT_signal"/>
</dbReference>
<evidence type="ECO:0000313" key="3">
    <source>
        <dbReference type="Proteomes" id="UP000567293"/>
    </source>
</evidence>
<name>A0A7V8NT07_9BACT</name>
<dbReference type="SUPFAM" id="SSF51735">
    <property type="entry name" value="NAD(P)-binding Rossmann-fold domains"/>
    <property type="match status" value="1"/>
</dbReference>